<dbReference type="InterPro" id="IPR051504">
    <property type="entry name" value="Plant_metabolite_acyltrans"/>
</dbReference>
<sequence>MAPNLSVTMLENSQVSPPPNTMPTVLSLPLTFFDIPCMQIHQVQLLLLYELPNANKTHLLQTIIPDLKQSLSLTLKHYLPVAGNLMIYPSNNAMPELRYVAGDSVALILAECDYDFHFLKGNHPRKADDFHPLFHKLPRISSIHESRDSPKKIPLLSLQVTIFPNFGMTIGFSFHHILGDGISNMSFMKAWASINKFGGDAEFLASDSLPCFDRSLCKDPNGLAQIIWIRMKDKIGQFSQLEDKKFDHSKVRATYDVKLEDINKLKNLVLKKRPESAHVSSLTVICAFVWTCLVKSKDAENVDEHDEYFFFSANRRAHLKPALPTNYFGNCQSPGFVKLMYSQLINENEGFLIAAEKIGEVIVKTMQDNDEMGILKFGESLMPILVRGNVKGNKIGVSGSPKFDLYELDYGWGRPGKVENVSIDVDGAIAVCKSRNFEGGVEIGLSFPKAKMDPFERFFNDGLRMIG</sequence>
<keyword evidence="2" id="KW-0012">Acyltransferase</keyword>
<proteinExistence type="predicted"/>
<keyword evidence="4" id="KW-1185">Reference proteome</keyword>
<evidence type="ECO:0000313" key="3">
    <source>
        <dbReference type="EMBL" id="KAL3508548.1"/>
    </source>
</evidence>
<protein>
    <submittedName>
        <fullName evidence="3">Uncharacterized protein</fullName>
    </submittedName>
</protein>
<keyword evidence="1" id="KW-0808">Transferase</keyword>
<evidence type="ECO:0000313" key="4">
    <source>
        <dbReference type="Proteomes" id="UP001630127"/>
    </source>
</evidence>
<organism evidence="3 4">
    <name type="scientific">Cinchona calisaya</name>
    <dbReference type="NCBI Taxonomy" id="153742"/>
    <lineage>
        <taxon>Eukaryota</taxon>
        <taxon>Viridiplantae</taxon>
        <taxon>Streptophyta</taxon>
        <taxon>Embryophyta</taxon>
        <taxon>Tracheophyta</taxon>
        <taxon>Spermatophyta</taxon>
        <taxon>Magnoliopsida</taxon>
        <taxon>eudicotyledons</taxon>
        <taxon>Gunneridae</taxon>
        <taxon>Pentapetalae</taxon>
        <taxon>asterids</taxon>
        <taxon>lamiids</taxon>
        <taxon>Gentianales</taxon>
        <taxon>Rubiaceae</taxon>
        <taxon>Cinchonoideae</taxon>
        <taxon>Cinchoneae</taxon>
        <taxon>Cinchona</taxon>
    </lineage>
</organism>
<dbReference type="Gene3D" id="3.30.559.10">
    <property type="entry name" value="Chloramphenicol acetyltransferase-like domain"/>
    <property type="match status" value="2"/>
</dbReference>
<dbReference type="GO" id="GO:0016747">
    <property type="term" value="F:acyltransferase activity, transferring groups other than amino-acyl groups"/>
    <property type="evidence" value="ECO:0007669"/>
    <property type="project" value="UniProtKB-ARBA"/>
</dbReference>
<accession>A0ABD2YSN4</accession>
<dbReference type="PANTHER" id="PTHR31625">
    <property type="match status" value="1"/>
</dbReference>
<comment type="caution">
    <text evidence="3">The sequence shown here is derived from an EMBL/GenBank/DDBJ whole genome shotgun (WGS) entry which is preliminary data.</text>
</comment>
<dbReference type="InterPro" id="IPR023213">
    <property type="entry name" value="CAT-like_dom_sf"/>
</dbReference>
<reference evidence="3 4" key="1">
    <citation type="submission" date="2024-11" db="EMBL/GenBank/DDBJ databases">
        <title>A near-complete genome assembly of Cinchona calisaya.</title>
        <authorList>
            <person name="Lian D.C."/>
            <person name="Zhao X.W."/>
            <person name="Wei L."/>
        </authorList>
    </citation>
    <scope>NUCLEOTIDE SEQUENCE [LARGE SCALE GENOMIC DNA]</scope>
    <source>
        <tissue evidence="3">Nenye</tissue>
    </source>
</reference>
<dbReference type="EMBL" id="JBJUIK010000012">
    <property type="protein sequence ID" value="KAL3508548.1"/>
    <property type="molecule type" value="Genomic_DNA"/>
</dbReference>
<dbReference type="AlphaFoldDB" id="A0ABD2YSN4"/>
<gene>
    <name evidence="3" type="ORF">ACH5RR_027949</name>
</gene>
<evidence type="ECO:0000256" key="2">
    <source>
        <dbReference type="ARBA" id="ARBA00023315"/>
    </source>
</evidence>
<dbReference type="Pfam" id="PF02458">
    <property type="entry name" value="Transferase"/>
    <property type="match status" value="1"/>
</dbReference>
<dbReference type="Proteomes" id="UP001630127">
    <property type="component" value="Unassembled WGS sequence"/>
</dbReference>
<name>A0ABD2YSN4_9GENT</name>
<evidence type="ECO:0000256" key="1">
    <source>
        <dbReference type="ARBA" id="ARBA00022679"/>
    </source>
</evidence>